<dbReference type="NCBIfam" id="TIGR01007">
    <property type="entry name" value="eps_fam"/>
    <property type="match status" value="1"/>
</dbReference>
<comment type="similarity">
    <text evidence="2">Belongs to the CpsD/CapB family.</text>
</comment>
<dbReference type="InterPro" id="IPR005702">
    <property type="entry name" value="Wzc-like_C"/>
</dbReference>
<evidence type="ECO:0000259" key="18">
    <source>
        <dbReference type="Pfam" id="PF13614"/>
    </source>
</evidence>
<dbReference type="InterPro" id="IPR027417">
    <property type="entry name" value="P-loop_NTPase"/>
</dbReference>
<evidence type="ECO:0000256" key="15">
    <source>
        <dbReference type="ARBA" id="ARBA00051245"/>
    </source>
</evidence>
<dbReference type="PANTHER" id="PTHR32309:SF13">
    <property type="entry name" value="FERRIC ENTEROBACTIN TRANSPORT PROTEIN FEPE"/>
    <property type="match status" value="1"/>
</dbReference>
<feature type="coiled-coil region" evidence="16">
    <location>
        <begin position="268"/>
        <end position="331"/>
    </location>
</feature>
<evidence type="ECO:0000256" key="14">
    <source>
        <dbReference type="ARBA" id="ARBA00023137"/>
    </source>
</evidence>
<keyword evidence="11" id="KW-0067">ATP-binding</keyword>
<dbReference type="InterPro" id="IPR032807">
    <property type="entry name" value="GNVR"/>
</dbReference>
<dbReference type="PANTHER" id="PTHR32309">
    <property type="entry name" value="TYROSINE-PROTEIN KINASE"/>
    <property type="match status" value="1"/>
</dbReference>
<dbReference type="EMBL" id="VDFU01000031">
    <property type="protein sequence ID" value="TNC46866.1"/>
    <property type="molecule type" value="Genomic_DNA"/>
</dbReference>
<evidence type="ECO:0000256" key="11">
    <source>
        <dbReference type="ARBA" id="ARBA00022840"/>
    </source>
</evidence>
<feature type="domain" description="Polysaccharide chain length determinant N-terminal" evidence="17">
    <location>
        <begin position="57"/>
        <end position="150"/>
    </location>
</feature>
<proteinExistence type="inferred from homology"/>
<dbReference type="InterPro" id="IPR025669">
    <property type="entry name" value="AAA_dom"/>
</dbReference>
<dbReference type="InterPro" id="IPR050445">
    <property type="entry name" value="Bact_polysacc_biosynth/exp"/>
</dbReference>
<evidence type="ECO:0000256" key="6">
    <source>
        <dbReference type="ARBA" id="ARBA00022519"/>
    </source>
</evidence>
<keyword evidence="13" id="KW-0472">Membrane</keyword>
<keyword evidence="10 20" id="KW-0418">Kinase</keyword>
<keyword evidence="5" id="KW-1003">Cell membrane</keyword>
<keyword evidence="12" id="KW-1133">Transmembrane helix</keyword>
<evidence type="ECO:0000256" key="10">
    <source>
        <dbReference type="ARBA" id="ARBA00022777"/>
    </source>
</evidence>
<evidence type="ECO:0000256" key="1">
    <source>
        <dbReference type="ARBA" id="ARBA00004429"/>
    </source>
</evidence>
<protein>
    <recommendedName>
        <fullName evidence="4">non-specific protein-tyrosine kinase</fullName>
        <ecNumber evidence="4">2.7.10.2</ecNumber>
    </recommendedName>
</protein>
<feature type="domain" description="AAA" evidence="18">
    <location>
        <begin position="567"/>
        <end position="681"/>
    </location>
</feature>
<comment type="similarity">
    <text evidence="3">Belongs to the etk/wzc family.</text>
</comment>
<gene>
    <name evidence="20" type="ORF">FHG66_17900</name>
</gene>
<name>A0A5C4MQI1_9RHOB</name>
<feature type="domain" description="Tyrosine-protein kinase G-rich" evidence="19">
    <location>
        <begin position="411"/>
        <end position="487"/>
    </location>
</feature>
<dbReference type="GO" id="GO:0005524">
    <property type="term" value="F:ATP binding"/>
    <property type="evidence" value="ECO:0007669"/>
    <property type="project" value="UniProtKB-KW"/>
</dbReference>
<keyword evidence="8" id="KW-0812">Transmembrane</keyword>
<dbReference type="EC" id="2.7.10.2" evidence="4"/>
<dbReference type="Pfam" id="PF13614">
    <property type="entry name" value="AAA_31"/>
    <property type="match status" value="1"/>
</dbReference>
<keyword evidence="14" id="KW-0829">Tyrosine-protein kinase</keyword>
<evidence type="ECO:0000256" key="16">
    <source>
        <dbReference type="SAM" id="Coils"/>
    </source>
</evidence>
<dbReference type="Gene3D" id="3.40.50.300">
    <property type="entry name" value="P-loop containing nucleotide triphosphate hydrolases"/>
    <property type="match status" value="1"/>
</dbReference>
<dbReference type="CDD" id="cd05387">
    <property type="entry name" value="BY-kinase"/>
    <property type="match status" value="1"/>
</dbReference>
<comment type="subcellular location">
    <subcellularLocation>
        <location evidence="1">Cell inner membrane</location>
        <topology evidence="1">Multi-pass membrane protein</topology>
    </subcellularLocation>
</comment>
<dbReference type="SUPFAM" id="SSF52540">
    <property type="entry name" value="P-loop containing nucleoside triphosphate hydrolases"/>
    <property type="match status" value="1"/>
</dbReference>
<reference evidence="20 21" key="1">
    <citation type="submission" date="2019-06" db="EMBL/GenBank/DDBJ databases">
        <title>YIM 131921 draft genome.</title>
        <authorList>
            <person name="Jiang L."/>
        </authorList>
    </citation>
    <scope>NUCLEOTIDE SEQUENCE [LARGE SCALE GENOMIC DNA]</scope>
    <source>
        <strain evidence="20 21">YIM 131921</strain>
    </source>
</reference>
<dbReference type="AlphaFoldDB" id="A0A5C4MQI1"/>
<evidence type="ECO:0000256" key="5">
    <source>
        <dbReference type="ARBA" id="ARBA00022475"/>
    </source>
</evidence>
<keyword evidence="21" id="KW-1185">Reference proteome</keyword>
<dbReference type="Proteomes" id="UP000305887">
    <property type="component" value="Unassembled WGS sequence"/>
</dbReference>
<dbReference type="InterPro" id="IPR003856">
    <property type="entry name" value="LPS_length_determ_N"/>
</dbReference>
<organism evidence="20 21">
    <name type="scientific">Rubellimicrobium rubrum</name>
    <dbReference type="NCBI Taxonomy" id="2585369"/>
    <lineage>
        <taxon>Bacteria</taxon>
        <taxon>Pseudomonadati</taxon>
        <taxon>Pseudomonadota</taxon>
        <taxon>Alphaproteobacteria</taxon>
        <taxon>Rhodobacterales</taxon>
        <taxon>Roseobacteraceae</taxon>
        <taxon>Rubellimicrobium</taxon>
    </lineage>
</organism>
<evidence type="ECO:0000256" key="3">
    <source>
        <dbReference type="ARBA" id="ARBA00008883"/>
    </source>
</evidence>
<evidence type="ECO:0000313" key="21">
    <source>
        <dbReference type="Proteomes" id="UP000305887"/>
    </source>
</evidence>
<evidence type="ECO:0000259" key="19">
    <source>
        <dbReference type="Pfam" id="PF13807"/>
    </source>
</evidence>
<dbReference type="Pfam" id="PF13807">
    <property type="entry name" value="GNVR"/>
    <property type="match status" value="1"/>
</dbReference>
<keyword evidence="6" id="KW-0997">Cell inner membrane</keyword>
<feature type="coiled-coil region" evidence="16">
    <location>
        <begin position="375"/>
        <end position="433"/>
    </location>
</feature>
<evidence type="ECO:0000313" key="20">
    <source>
        <dbReference type="EMBL" id="TNC46866.1"/>
    </source>
</evidence>
<evidence type="ECO:0000256" key="4">
    <source>
        <dbReference type="ARBA" id="ARBA00011903"/>
    </source>
</evidence>
<sequence length="755" mass="83147">MKPRGIVSLRVKFNTYPIGEPGLIEPGCSEARDKAVMQKPVPAYELQPAVRHAEAGDEVDLLEVMRTLWRGKHSIALCAALTLSYGGYKAFVTAQPLYTATAQMALEVSTPSVMNVEAVVLGFAGDEASINTEMAVITSGDLIGRLVDELQLTQDPEFNGAIETSDDQPGLIARAKDVVRGWLNRETATVEDPVLPEEERRDVIDAVRGAIETGSSWDTYVFTISATTEDPDKSALLANTLARVYRDDQARMKIEATEQAAEWLSGRVSELRSELDTHERRISDLRASSSLVSAEGLDALNGQAIELRSQLQQVRGQLERINERLQALRAAEFSDDIQIKLDAAQDGQLESAAGAVASSEPGAQARFDRRFVQVILQTEAEQQRAEALITELQRRVDELSTQFEGQSVDFQELQQLEQEAEATRVLYESFLTRLKETTVQESVHQSDSRILTEARPGEQVAPRRSLMLVMALMAGLLLGSALVLLREFLQNTFRSAEELEQYTGRTVLGQIPRIPTRARVDTIKYLLSKPTSAAAEAIRNLRTSLLLSNVDRPPQVIMATSSVPNEGKTTLTIALAQNLAGLDKRVLLIEGDIRRRTFAAYFRQAPGKGGILSVIAGRDSLEGAVFRPEGLDIDVLAGEQRSNVNAADLFSSDSFQRLIEQARGAYDYIVIDTPPVLVVPDARVIGQLADAVVYVVHWDHTPKGQVEDGLRQFRSVNVPVTGLVLSRVDPKGMKRYGYGGRYGAYARYGRSYYEA</sequence>
<keyword evidence="9" id="KW-0547">Nucleotide-binding</keyword>
<dbReference type="Pfam" id="PF02706">
    <property type="entry name" value="Wzz"/>
    <property type="match status" value="1"/>
</dbReference>
<evidence type="ECO:0000256" key="13">
    <source>
        <dbReference type="ARBA" id="ARBA00023136"/>
    </source>
</evidence>
<evidence type="ECO:0000259" key="17">
    <source>
        <dbReference type="Pfam" id="PF02706"/>
    </source>
</evidence>
<dbReference type="OrthoDB" id="230260at2"/>
<comment type="caution">
    <text evidence="20">The sequence shown here is derived from an EMBL/GenBank/DDBJ whole genome shotgun (WGS) entry which is preliminary data.</text>
</comment>
<dbReference type="GO" id="GO:0005886">
    <property type="term" value="C:plasma membrane"/>
    <property type="evidence" value="ECO:0007669"/>
    <property type="project" value="UniProtKB-SubCell"/>
</dbReference>
<keyword evidence="16" id="KW-0175">Coiled coil</keyword>
<dbReference type="GO" id="GO:0004715">
    <property type="term" value="F:non-membrane spanning protein tyrosine kinase activity"/>
    <property type="evidence" value="ECO:0007669"/>
    <property type="project" value="UniProtKB-EC"/>
</dbReference>
<keyword evidence="7 20" id="KW-0808">Transferase</keyword>
<evidence type="ECO:0000256" key="7">
    <source>
        <dbReference type="ARBA" id="ARBA00022679"/>
    </source>
</evidence>
<evidence type="ECO:0000256" key="9">
    <source>
        <dbReference type="ARBA" id="ARBA00022741"/>
    </source>
</evidence>
<evidence type="ECO:0000256" key="12">
    <source>
        <dbReference type="ARBA" id="ARBA00022989"/>
    </source>
</evidence>
<evidence type="ECO:0000256" key="2">
    <source>
        <dbReference type="ARBA" id="ARBA00007316"/>
    </source>
</evidence>
<comment type="catalytic activity">
    <reaction evidence="15">
        <text>L-tyrosyl-[protein] + ATP = O-phospho-L-tyrosyl-[protein] + ADP + H(+)</text>
        <dbReference type="Rhea" id="RHEA:10596"/>
        <dbReference type="Rhea" id="RHEA-COMP:10136"/>
        <dbReference type="Rhea" id="RHEA-COMP:20101"/>
        <dbReference type="ChEBI" id="CHEBI:15378"/>
        <dbReference type="ChEBI" id="CHEBI:30616"/>
        <dbReference type="ChEBI" id="CHEBI:46858"/>
        <dbReference type="ChEBI" id="CHEBI:61978"/>
        <dbReference type="ChEBI" id="CHEBI:456216"/>
        <dbReference type="EC" id="2.7.10.2"/>
    </reaction>
</comment>
<evidence type="ECO:0000256" key="8">
    <source>
        <dbReference type="ARBA" id="ARBA00022692"/>
    </source>
</evidence>
<accession>A0A5C4MQI1</accession>